<dbReference type="InterPro" id="IPR011032">
    <property type="entry name" value="GroES-like_sf"/>
</dbReference>
<comment type="caution">
    <text evidence="2">The sequence shown here is derived from an EMBL/GenBank/DDBJ whole genome shotgun (WGS) entry which is preliminary data.</text>
</comment>
<dbReference type="OrthoDB" id="3233595at2759"/>
<dbReference type="Gene3D" id="3.90.180.10">
    <property type="entry name" value="Medium-chain alcohol dehydrogenases, catalytic domain"/>
    <property type="match status" value="1"/>
</dbReference>
<sequence length="91" mass="9694">MSSPSLPKTQKAAVLQKDLISCAVETIPVNPPGPGEVLIKNTVAAQNPTDWKSIHFKRIKPGQSTGWQAGAAQAEATCRPSANTRSSLRTR</sequence>
<feature type="region of interest" description="Disordered" evidence="1">
    <location>
        <begin position="72"/>
        <end position="91"/>
    </location>
</feature>
<proteinExistence type="predicted"/>
<feature type="compositionally biased region" description="Polar residues" evidence="1">
    <location>
        <begin position="80"/>
        <end position="91"/>
    </location>
</feature>
<evidence type="ECO:0000256" key="1">
    <source>
        <dbReference type="SAM" id="MobiDB-lite"/>
    </source>
</evidence>
<keyword evidence="3" id="KW-1185">Reference proteome</keyword>
<dbReference type="EMBL" id="SEOQ01000724">
    <property type="protein sequence ID" value="TFY57810.1"/>
    <property type="molecule type" value="Genomic_DNA"/>
</dbReference>
<gene>
    <name evidence="2" type="ORF">EVG20_g8398</name>
</gene>
<dbReference type="Proteomes" id="UP000298327">
    <property type="component" value="Unassembled WGS sequence"/>
</dbReference>
<name>A0A4Y9Y6W7_9AGAM</name>
<protein>
    <submittedName>
        <fullName evidence="2">Uncharacterized protein</fullName>
    </submittedName>
</protein>
<dbReference type="SUPFAM" id="SSF50129">
    <property type="entry name" value="GroES-like"/>
    <property type="match status" value="1"/>
</dbReference>
<reference evidence="2 3" key="1">
    <citation type="submission" date="2019-02" db="EMBL/GenBank/DDBJ databases">
        <title>Genome sequencing of the rare red list fungi Dentipellis fragilis.</title>
        <authorList>
            <person name="Buettner E."/>
            <person name="Kellner H."/>
        </authorList>
    </citation>
    <scope>NUCLEOTIDE SEQUENCE [LARGE SCALE GENOMIC DNA]</scope>
    <source>
        <strain evidence="2 3">DSM 105465</strain>
    </source>
</reference>
<accession>A0A4Y9Y6W7</accession>
<evidence type="ECO:0000313" key="3">
    <source>
        <dbReference type="Proteomes" id="UP000298327"/>
    </source>
</evidence>
<evidence type="ECO:0000313" key="2">
    <source>
        <dbReference type="EMBL" id="TFY57810.1"/>
    </source>
</evidence>
<organism evidence="2 3">
    <name type="scientific">Dentipellis fragilis</name>
    <dbReference type="NCBI Taxonomy" id="205917"/>
    <lineage>
        <taxon>Eukaryota</taxon>
        <taxon>Fungi</taxon>
        <taxon>Dikarya</taxon>
        <taxon>Basidiomycota</taxon>
        <taxon>Agaricomycotina</taxon>
        <taxon>Agaricomycetes</taxon>
        <taxon>Russulales</taxon>
        <taxon>Hericiaceae</taxon>
        <taxon>Dentipellis</taxon>
    </lineage>
</organism>
<dbReference type="AlphaFoldDB" id="A0A4Y9Y6W7"/>